<organism evidence="2 3">
    <name type="scientific">Dechloromonas hankyongensis</name>
    <dbReference type="NCBI Taxonomy" id="2908002"/>
    <lineage>
        <taxon>Bacteria</taxon>
        <taxon>Pseudomonadati</taxon>
        <taxon>Pseudomonadota</taxon>
        <taxon>Betaproteobacteria</taxon>
        <taxon>Rhodocyclales</taxon>
        <taxon>Azonexaceae</taxon>
        <taxon>Dechloromonas</taxon>
    </lineage>
</organism>
<dbReference type="SUPFAM" id="SSF53335">
    <property type="entry name" value="S-adenosyl-L-methionine-dependent methyltransferases"/>
    <property type="match status" value="1"/>
</dbReference>
<dbReference type="PANTHER" id="PTHR43591:SF110">
    <property type="entry name" value="RHODANESE DOMAIN-CONTAINING PROTEIN"/>
    <property type="match status" value="1"/>
</dbReference>
<dbReference type="RefSeq" id="WP_275711086.1">
    <property type="nucleotide sequence ID" value="NZ_JAKLTN010000002.1"/>
</dbReference>
<dbReference type="Proteomes" id="UP001165384">
    <property type="component" value="Unassembled WGS sequence"/>
</dbReference>
<dbReference type="GO" id="GO:0008168">
    <property type="term" value="F:methyltransferase activity"/>
    <property type="evidence" value="ECO:0007669"/>
    <property type="project" value="UniProtKB-KW"/>
</dbReference>
<reference evidence="2" key="1">
    <citation type="submission" date="2022-01" db="EMBL/GenBank/DDBJ databases">
        <authorList>
            <person name="Jo J.-H."/>
            <person name="Im W.-T."/>
        </authorList>
    </citation>
    <scope>NUCLEOTIDE SEQUENCE</scope>
    <source>
        <strain evidence="2">XY25</strain>
    </source>
</reference>
<dbReference type="PANTHER" id="PTHR43591">
    <property type="entry name" value="METHYLTRANSFERASE"/>
    <property type="match status" value="1"/>
</dbReference>
<proteinExistence type="predicted"/>
<evidence type="ECO:0000313" key="2">
    <source>
        <dbReference type="EMBL" id="MCG2577753.1"/>
    </source>
</evidence>
<dbReference type="Gene3D" id="3.40.50.150">
    <property type="entry name" value="Vaccinia Virus protein VP39"/>
    <property type="match status" value="1"/>
</dbReference>
<sequence length="234" mass="27008">MTVLAERLLEKYYRNSPHPYRIFEERIATLVNQKSTLLDAGCGRTLPVLRKYAGKASRLIGVELVDFTDVPEGIETYNADLSQIPLADGSVDIIMSRSVFEHLVNPESVYREFARVLRPGGLVIFLTANMWDYGTLVAKLIPNRYHASIVKHTEGRAEEDTFPTAYRTNTRNDVERLAQQTGLTVRKFEYLNQYPNYLMFNGAFFFVGMCFERVTSRFNFLRFLRGWILVTLQK</sequence>
<evidence type="ECO:0000313" key="3">
    <source>
        <dbReference type="Proteomes" id="UP001165384"/>
    </source>
</evidence>
<gene>
    <name evidence="2" type="ORF">LZ012_12185</name>
</gene>
<dbReference type="InterPro" id="IPR029063">
    <property type="entry name" value="SAM-dependent_MTases_sf"/>
</dbReference>
<evidence type="ECO:0000259" key="1">
    <source>
        <dbReference type="Pfam" id="PF08241"/>
    </source>
</evidence>
<dbReference type="InterPro" id="IPR013216">
    <property type="entry name" value="Methyltransf_11"/>
</dbReference>
<dbReference type="CDD" id="cd02440">
    <property type="entry name" value="AdoMet_MTases"/>
    <property type="match status" value="1"/>
</dbReference>
<dbReference type="Pfam" id="PF08241">
    <property type="entry name" value="Methyltransf_11"/>
    <property type="match status" value="1"/>
</dbReference>
<comment type="caution">
    <text evidence="2">The sequence shown here is derived from an EMBL/GenBank/DDBJ whole genome shotgun (WGS) entry which is preliminary data.</text>
</comment>
<keyword evidence="2" id="KW-0808">Transferase</keyword>
<protein>
    <submittedName>
        <fullName evidence="2">Class I SAM-dependent methyltransferase</fullName>
    </submittedName>
</protein>
<dbReference type="EMBL" id="JAKLTN010000002">
    <property type="protein sequence ID" value="MCG2577753.1"/>
    <property type="molecule type" value="Genomic_DNA"/>
</dbReference>
<name>A0ABS9K3J3_9RHOO</name>
<feature type="domain" description="Methyltransferase type 11" evidence="1">
    <location>
        <begin position="38"/>
        <end position="125"/>
    </location>
</feature>
<keyword evidence="3" id="KW-1185">Reference proteome</keyword>
<dbReference type="GO" id="GO:0032259">
    <property type="term" value="P:methylation"/>
    <property type="evidence" value="ECO:0007669"/>
    <property type="project" value="UniProtKB-KW"/>
</dbReference>
<keyword evidence="2" id="KW-0489">Methyltransferase</keyword>
<accession>A0ABS9K3J3</accession>